<dbReference type="InterPro" id="IPR011990">
    <property type="entry name" value="TPR-like_helical_dom_sf"/>
</dbReference>
<evidence type="ECO:0008006" key="7">
    <source>
        <dbReference type="Google" id="ProtNLM"/>
    </source>
</evidence>
<dbReference type="Proteomes" id="UP000253551">
    <property type="component" value="Unassembled WGS sequence"/>
</dbReference>
<comment type="function">
    <text evidence="3">Regulates mitochondrial small subunit maturation by controlling 15S rRNA 5'-end processing. Localizes to the 5' precursor of the 15S rRNA in a position that is subsequently occupied by mS47 in the mature yeast mtSSU. Uses structure and sequence-specific RNA recognition, binding to a single-stranded region of the precursor and specifically recognizing bases -6 to -1. The exchange of Ccm1 for mS47 is coupled to the irreversible removal of precursor rRNA that is accompanied by conformational changes of the mitoribosomal proteins uS5m and mS26. These conformational changes signal completion of 5'-end rRNA processing through protection of the mature 5'-end of the 15S rRNA and stabilization of mS47. The removal of the 5' precursor together with the dissociation of Ccm1 may be catalyzed by the 5'-3' exoribonuclease Pet127. Involved in the specific removal of group I introns in mitochondrial encoded transcripts.</text>
</comment>
<comment type="caution">
    <text evidence="5">The sequence shown here is derived from an EMBL/GenBank/DDBJ whole genome shotgun (WGS) entry which is preliminary data.</text>
</comment>
<keyword evidence="6" id="KW-1185">Reference proteome</keyword>
<dbReference type="OrthoDB" id="185373at2759"/>
<reference evidence="5 6" key="1">
    <citation type="journal article" date="2018" name="G3 (Bethesda)">
        <title>Phylogenetic and Phylogenomic Definition of Rhizopus Species.</title>
        <authorList>
            <person name="Gryganskyi A.P."/>
            <person name="Golan J."/>
            <person name="Dolatabadi S."/>
            <person name="Mondo S."/>
            <person name="Robb S."/>
            <person name="Idnurm A."/>
            <person name="Muszewska A."/>
            <person name="Steczkiewicz K."/>
            <person name="Masonjones S."/>
            <person name="Liao H.L."/>
            <person name="Gajdeczka M.T."/>
            <person name="Anike F."/>
            <person name="Vuek A."/>
            <person name="Anishchenko I.M."/>
            <person name="Voigt K."/>
            <person name="de Hoog G.S."/>
            <person name="Smith M.E."/>
            <person name="Heitman J."/>
            <person name="Vilgalys R."/>
            <person name="Stajich J.E."/>
        </authorList>
    </citation>
    <scope>NUCLEOTIDE SEQUENCE [LARGE SCALE GENOMIC DNA]</scope>
    <source>
        <strain evidence="5 6">LSU 92-RS-03</strain>
    </source>
</reference>
<dbReference type="AlphaFoldDB" id="A0A367KTG5"/>
<protein>
    <recommendedName>
        <fullName evidence="7">Pentacotripeptide-repeat region of PRORP domain-containing protein</fullName>
    </recommendedName>
</protein>
<evidence type="ECO:0000256" key="1">
    <source>
        <dbReference type="ARBA" id="ARBA00006192"/>
    </source>
</evidence>
<dbReference type="Pfam" id="PF13812">
    <property type="entry name" value="PPR_3"/>
    <property type="match status" value="1"/>
</dbReference>
<evidence type="ECO:0000313" key="5">
    <source>
        <dbReference type="EMBL" id="RCI05499.1"/>
    </source>
</evidence>
<sequence>LGKAKHAEQAYVEMRRRGMSPNDRTFTHMISVYSKSTTPNAIEKAEEWLKKMKNFDIKPSIIHFNNLLKVYNHAGHPLKTIQLLDGMSAKRISPDAFTYGIALRACSELQQPGQAAKEIKRIWQHIVYRLEDNALGQNNSRYLKIEDLNLKIDDKLVISFLTAIGRTSTKESDMLPGLEAVHRLYSLCPPQADAIIEKHQPFGGNRRYGFGLQPSVEALDAILRFCGKLKHYTLGKEYYELALQQYPRLKPDQYHMVHMLVEEEEVGPQVSLVADCCVINRDREQGHQHLFENYFFKHSPSMTQHFIDVLQCTDLFFLFKNYVRHEEPRLVLHTKKKCGRNSWIFDASEDDSSHASAGVWVRIQFKTTVYSLSKIVLCLLRMYALLIGSEMAKASIVIRAPSTAV</sequence>
<comment type="similarity">
    <text evidence="1">Belongs to the CCM1 family.</text>
</comment>
<feature type="non-terminal residue" evidence="5">
    <location>
        <position position="1"/>
    </location>
</feature>
<dbReference type="InterPro" id="IPR002885">
    <property type="entry name" value="PPR_rpt"/>
</dbReference>
<dbReference type="PANTHER" id="PTHR47447:SF21">
    <property type="entry name" value="PENTACOTRIPEPTIDE-REPEAT REGION OF PRORP DOMAIN-CONTAINING PROTEIN"/>
    <property type="match status" value="1"/>
</dbReference>
<dbReference type="Gene3D" id="1.25.40.10">
    <property type="entry name" value="Tetratricopeptide repeat domain"/>
    <property type="match status" value="1"/>
</dbReference>
<keyword evidence="2" id="KW-0677">Repeat</keyword>
<evidence type="ECO:0000313" key="6">
    <source>
        <dbReference type="Proteomes" id="UP000253551"/>
    </source>
</evidence>
<gene>
    <name evidence="5" type="ORF">CU098_001785</name>
</gene>
<name>A0A367KTG5_RHIST</name>
<dbReference type="STRING" id="4846.A0A367KTG5"/>
<dbReference type="PANTHER" id="PTHR47447">
    <property type="entry name" value="OS03G0856100 PROTEIN"/>
    <property type="match status" value="1"/>
</dbReference>
<comment type="subunit">
    <text evidence="4">Binds to mitochondrial small subunit 15S rRNA.</text>
</comment>
<accession>A0A367KTG5</accession>
<proteinExistence type="inferred from homology"/>
<evidence type="ECO:0000256" key="2">
    <source>
        <dbReference type="ARBA" id="ARBA00022737"/>
    </source>
</evidence>
<organism evidence="5 6">
    <name type="scientific">Rhizopus stolonifer</name>
    <name type="common">Rhizopus nigricans</name>
    <dbReference type="NCBI Taxonomy" id="4846"/>
    <lineage>
        <taxon>Eukaryota</taxon>
        <taxon>Fungi</taxon>
        <taxon>Fungi incertae sedis</taxon>
        <taxon>Mucoromycota</taxon>
        <taxon>Mucoromycotina</taxon>
        <taxon>Mucoromycetes</taxon>
        <taxon>Mucorales</taxon>
        <taxon>Mucorineae</taxon>
        <taxon>Rhizopodaceae</taxon>
        <taxon>Rhizopus</taxon>
    </lineage>
</organism>
<dbReference type="EMBL" id="PJQM01000372">
    <property type="protein sequence ID" value="RCI05499.1"/>
    <property type="molecule type" value="Genomic_DNA"/>
</dbReference>
<evidence type="ECO:0000256" key="4">
    <source>
        <dbReference type="ARBA" id="ARBA00044511"/>
    </source>
</evidence>
<evidence type="ECO:0000256" key="3">
    <source>
        <dbReference type="ARBA" id="ARBA00044493"/>
    </source>
</evidence>